<dbReference type="eggNOG" id="KOG1120">
    <property type="taxonomic scope" value="Eukaryota"/>
</dbReference>
<dbReference type="InterPro" id="IPR017870">
    <property type="entry name" value="FeS_cluster_insertion_CS"/>
</dbReference>
<comment type="similarity">
    <text evidence="2">Belongs to the HesB/IscA family.</text>
</comment>
<dbReference type="InterPro" id="IPR050322">
    <property type="entry name" value="Fe-S_cluster_asmbl/transfer"/>
</dbReference>
<sequence>MFQRLLKGASLTFRSVYGHRYFSGSLGSDAFKVERHSFKARKPKDIVTLSQSARSRLYDIIADGNKVVYLTLRVKGCNGYTYEMNMIDPSSIGDMDEKILDEDGKTILVIENKAVFYLIGSHIGYSDGDLAEGFTFENPNVTSKCGCGKSFQFG</sequence>
<evidence type="ECO:0000256" key="3">
    <source>
        <dbReference type="ARBA" id="ARBA00022485"/>
    </source>
</evidence>
<dbReference type="Gene3D" id="2.60.300.12">
    <property type="entry name" value="HesB-like domain"/>
    <property type="match status" value="1"/>
</dbReference>
<reference evidence="5 6" key="1">
    <citation type="journal article" date="2012" name="BMC Genomics">
        <title>Comparative genomic analysis and phylogenetic position of Theileria equi.</title>
        <authorList>
            <person name="Kappmeyer L.S."/>
            <person name="Thiagarajan M."/>
            <person name="Herndon D.R."/>
            <person name="Ramsay J.D."/>
            <person name="Caler E."/>
            <person name="Djikeng A."/>
            <person name="Gillespie J.J."/>
            <person name="Lau A.O."/>
            <person name="Roalson E.H."/>
            <person name="Silva J.C."/>
            <person name="Silva M.G."/>
            <person name="Suarez C.E."/>
            <person name="Ueti M.W."/>
            <person name="Nene V.M."/>
            <person name="Mealey R.H."/>
            <person name="Knowles D.P."/>
            <person name="Brayton K.A."/>
        </authorList>
    </citation>
    <scope>NUCLEOTIDE SEQUENCE [LARGE SCALE GENOMIC DNA]</scope>
    <source>
        <strain evidence="5 6">WA</strain>
    </source>
</reference>
<dbReference type="GO" id="GO:0005739">
    <property type="term" value="C:mitochondrion"/>
    <property type="evidence" value="ECO:0007669"/>
    <property type="project" value="TreeGrafter"/>
</dbReference>
<dbReference type="VEuPathDB" id="PiroplasmaDB:BEWA_006790"/>
<dbReference type="RefSeq" id="XP_004830936.1">
    <property type="nucleotide sequence ID" value="XM_004830879.1"/>
</dbReference>
<evidence type="ECO:0000259" key="4">
    <source>
        <dbReference type="Pfam" id="PF01521"/>
    </source>
</evidence>
<evidence type="ECO:0000256" key="1">
    <source>
        <dbReference type="ARBA" id="ARBA00005151"/>
    </source>
</evidence>
<keyword evidence="6" id="KW-1185">Reference proteome</keyword>
<keyword evidence="3" id="KW-0411">Iron-sulfur</keyword>
<gene>
    <name evidence="5" type="ORF">BEWA_006790</name>
</gene>
<keyword evidence="3" id="KW-0408">Iron</keyword>
<dbReference type="GO" id="GO:0016226">
    <property type="term" value="P:iron-sulfur cluster assembly"/>
    <property type="evidence" value="ECO:0007669"/>
    <property type="project" value="InterPro"/>
</dbReference>
<dbReference type="NCBIfam" id="TIGR00049">
    <property type="entry name" value="iron-sulfur cluster assembly accessory protein"/>
    <property type="match status" value="1"/>
</dbReference>
<dbReference type="InterPro" id="IPR035903">
    <property type="entry name" value="HesB-like_dom_sf"/>
</dbReference>
<accession>L0B0C6</accession>
<dbReference type="OrthoDB" id="333486at2759"/>
<dbReference type="EMBL" id="CP001670">
    <property type="protein sequence ID" value="AFZ81270.1"/>
    <property type="molecule type" value="Genomic_DNA"/>
</dbReference>
<dbReference type="PROSITE" id="PS01152">
    <property type="entry name" value="HESB"/>
    <property type="match status" value="1"/>
</dbReference>
<evidence type="ECO:0000313" key="6">
    <source>
        <dbReference type="Proteomes" id="UP000031512"/>
    </source>
</evidence>
<comment type="pathway">
    <text evidence="1">Cofactor biosynthesis; iron-sulfur cluster biosynthesis.</text>
</comment>
<dbReference type="AlphaFoldDB" id="L0B0C6"/>
<dbReference type="Pfam" id="PF01521">
    <property type="entry name" value="Fe-S_biosyn"/>
    <property type="match status" value="1"/>
</dbReference>
<dbReference type="PANTHER" id="PTHR10072">
    <property type="entry name" value="IRON-SULFUR CLUSTER ASSEMBLY PROTEIN"/>
    <property type="match status" value="1"/>
</dbReference>
<evidence type="ECO:0000256" key="2">
    <source>
        <dbReference type="ARBA" id="ARBA00006718"/>
    </source>
</evidence>
<organism evidence="5 6">
    <name type="scientific">Theileria equi strain WA</name>
    <dbReference type="NCBI Taxonomy" id="1537102"/>
    <lineage>
        <taxon>Eukaryota</taxon>
        <taxon>Sar</taxon>
        <taxon>Alveolata</taxon>
        <taxon>Apicomplexa</taxon>
        <taxon>Aconoidasida</taxon>
        <taxon>Piroplasmida</taxon>
        <taxon>Theileriidae</taxon>
        <taxon>Theileria</taxon>
    </lineage>
</organism>
<proteinExistence type="inferred from homology"/>
<dbReference type="KEGG" id="beq:BEWA_006790"/>
<dbReference type="GeneID" id="15805367"/>
<dbReference type="PANTHER" id="PTHR10072:SF41">
    <property type="entry name" value="IRON-SULFUR CLUSTER ASSEMBLY 1 HOMOLOG, MITOCHONDRIAL"/>
    <property type="match status" value="1"/>
</dbReference>
<dbReference type="GO" id="GO:0051539">
    <property type="term" value="F:4 iron, 4 sulfur cluster binding"/>
    <property type="evidence" value="ECO:0007669"/>
    <property type="project" value="UniProtKB-KW"/>
</dbReference>
<keyword evidence="3" id="KW-0479">Metal-binding</keyword>
<evidence type="ECO:0000313" key="5">
    <source>
        <dbReference type="EMBL" id="AFZ81270.1"/>
    </source>
</evidence>
<dbReference type="STRING" id="1537102.L0B0C6"/>
<dbReference type="Proteomes" id="UP000031512">
    <property type="component" value="Chromosome 3"/>
</dbReference>
<dbReference type="SUPFAM" id="SSF89360">
    <property type="entry name" value="HesB-like domain"/>
    <property type="match status" value="1"/>
</dbReference>
<feature type="domain" description="Core" evidence="4">
    <location>
        <begin position="47"/>
        <end position="149"/>
    </location>
</feature>
<dbReference type="GO" id="GO:0051537">
    <property type="term" value="F:2 iron, 2 sulfur cluster binding"/>
    <property type="evidence" value="ECO:0007669"/>
    <property type="project" value="TreeGrafter"/>
</dbReference>
<keyword evidence="3" id="KW-0004">4Fe-4S</keyword>
<protein>
    <submittedName>
        <fullName evidence="5">Iron-sulfur cluster assembly accessory protein domain-containing protein</fullName>
    </submittedName>
</protein>
<name>L0B0C6_THEEQ</name>
<dbReference type="InterPro" id="IPR000361">
    <property type="entry name" value="ATAP_core_dom"/>
</dbReference>
<dbReference type="InterPro" id="IPR016092">
    <property type="entry name" value="ATAP"/>
</dbReference>